<dbReference type="GO" id="GO:0030154">
    <property type="term" value="P:cell differentiation"/>
    <property type="evidence" value="ECO:0007669"/>
    <property type="project" value="TreeGrafter"/>
</dbReference>
<keyword evidence="10 12" id="KW-0675">Receptor</keyword>
<dbReference type="PRINTS" id="PR00047">
    <property type="entry name" value="STROIDFINGER"/>
</dbReference>
<keyword evidence="5 12" id="KW-0862">Zinc</keyword>
<dbReference type="PROSITE" id="PS00031">
    <property type="entry name" value="NUCLEAR_REC_DBD_1"/>
    <property type="match status" value="1"/>
</dbReference>
<evidence type="ECO:0000256" key="9">
    <source>
        <dbReference type="ARBA" id="ARBA00023163"/>
    </source>
</evidence>
<evidence type="ECO:0000256" key="3">
    <source>
        <dbReference type="ARBA" id="ARBA00022723"/>
    </source>
</evidence>
<feature type="domain" description="NR LBD" evidence="15">
    <location>
        <begin position="233"/>
        <end position="475"/>
    </location>
</feature>
<dbReference type="Ensembl" id="ENSMMOT00000003239.1">
    <property type="protein sequence ID" value="ENSMMOP00000003188.1"/>
    <property type="gene ID" value="ENSMMOG00000002553.1"/>
</dbReference>
<evidence type="ECO:0000256" key="1">
    <source>
        <dbReference type="ARBA" id="ARBA00004123"/>
    </source>
</evidence>
<evidence type="ECO:0000256" key="12">
    <source>
        <dbReference type="RuleBase" id="RU004334"/>
    </source>
</evidence>
<evidence type="ECO:0000256" key="8">
    <source>
        <dbReference type="ARBA" id="ARBA00023159"/>
    </source>
</evidence>
<dbReference type="FunFam" id="3.30.50.10:FF:000010">
    <property type="entry name" value="Peroxisome proliferator-activated receptor gamma"/>
    <property type="match status" value="1"/>
</dbReference>
<name>A0A3Q3VQE5_MOLML</name>
<evidence type="ECO:0000256" key="7">
    <source>
        <dbReference type="ARBA" id="ARBA00023125"/>
    </source>
</evidence>
<dbReference type="GO" id="GO:0009755">
    <property type="term" value="P:hormone-mediated signaling pathway"/>
    <property type="evidence" value="ECO:0007669"/>
    <property type="project" value="TreeGrafter"/>
</dbReference>
<keyword evidence="17" id="KW-1185">Reference proteome</keyword>
<dbReference type="SMART" id="SM00430">
    <property type="entry name" value="HOLI"/>
    <property type="match status" value="1"/>
</dbReference>
<dbReference type="SUPFAM" id="SSF48508">
    <property type="entry name" value="Nuclear receptor ligand-binding domain"/>
    <property type="match status" value="1"/>
</dbReference>
<dbReference type="FunFam" id="1.10.565.10:FF:000013">
    <property type="entry name" value="Peroxisome proliferator-activated receptor delta"/>
    <property type="match status" value="1"/>
</dbReference>
<feature type="domain" description="Nuclear receptor" evidence="14">
    <location>
        <begin position="87"/>
        <end position="161"/>
    </location>
</feature>
<dbReference type="PRINTS" id="PR00398">
    <property type="entry name" value="STRDHORMONER"/>
</dbReference>
<dbReference type="InterPro" id="IPR050234">
    <property type="entry name" value="Nuclear_hormone_rcpt_NR1"/>
</dbReference>
<evidence type="ECO:0000256" key="4">
    <source>
        <dbReference type="ARBA" id="ARBA00022771"/>
    </source>
</evidence>
<reference evidence="16" key="1">
    <citation type="submission" date="2025-08" db="UniProtKB">
        <authorList>
            <consortium name="Ensembl"/>
        </authorList>
    </citation>
    <scope>IDENTIFICATION</scope>
</reference>
<dbReference type="SMART" id="SM00399">
    <property type="entry name" value="ZnF_C4"/>
    <property type="match status" value="1"/>
</dbReference>
<dbReference type="GO" id="GO:0010887">
    <property type="term" value="P:negative regulation of cholesterol storage"/>
    <property type="evidence" value="ECO:0007669"/>
    <property type="project" value="TreeGrafter"/>
</dbReference>
<evidence type="ECO:0000313" key="17">
    <source>
        <dbReference type="Proteomes" id="UP000261620"/>
    </source>
</evidence>
<evidence type="ECO:0000259" key="14">
    <source>
        <dbReference type="PROSITE" id="PS51030"/>
    </source>
</evidence>
<dbReference type="GO" id="GO:0045944">
    <property type="term" value="P:positive regulation of transcription by RNA polymerase II"/>
    <property type="evidence" value="ECO:0007669"/>
    <property type="project" value="TreeGrafter"/>
</dbReference>
<dbReference type="PANTHER" id="PTHR24082">
    <property type="entry name" value="NUCLEAR HORMONE RECEPTOR"/>
    <property type="match status" value="1"/>
</dbReference>
<dbReference type="PRINTS" id="PR01288">
    <property type="entry name" value="PROXISOMEPAR"/>
</dbReference>
<keyword evidence="9 12" id="KW-0804">Transcription</keyword>
<dbReference type="InterPro" id="IPR000536">
    <property type="entry name" value="Nucl_hrmn_rcpt_lig-bd"/>
</dbReference>
<organism evidence="16 17">
    <name type="scientific">Mola mola</name>
    <name type="common">Ocean sunfish</name>
    <name type="synonym">Tetraodon mola</name>
    <dbReference type="NCBI Taxonomy" id="94237"/>
    <lineage>
        <taxon>Eukaryota</taxon>
        <taxon>Metazoa</taxon>
        <taxon>Chordata</taxon>
        <taxon>Craniata</taxon>
        <taxon>Vertebrata</taxon>
        <taxon>Euteleostomi</taxon>
        <taxon>Actinopterygii</taxon>
        <taxon>Neopterygii</taxon>
        <taxon>Teleostei</taxon>
        <taxon>Neoteleostei</taxon>
        <taxon>Acanthomorphata</taxon>
        <taxon>Eupercaria</taxon>
        <taxon>Tetraodontiformes</taxon>
        <taxon>Molidae</taxon>
        <taxon>Mola</taxon>
    </lineage>
</organism>
<dbReference type="GO" id="GO:0001227">
    <property type="term" value="F:DNA-binding transcription repressor activity, RNA polymerase II-specific"/>
    <property type="evidence" value="ECO:0007669"/>
    <property type="project" value="TreeGrafter"/>
</dbReference>
<dbReference type="PROSITE" id="PS51843">
    <property type="entry name" value="NR_LBD"/>
    <property type="match status" value="1"/>
</dbReference>
<keyword evidence="7 12" id="KW-0238">DNA-binding</keyword>
<dbReference type="AlphaFoldDB" id="A0A3Q3VQE5"/>
<dbReference type="Proteomes" id="UP000261620">
    <property type="component" value="Unplaced"/>
</dbReference>
<dbReference type="GO" id="GO:0045923">
    <property type="term" value="P:positive regulation of fatty acid metabolic process"/>
    <property type="evidence" value="ECO:0007669"/>
    <property type="project" value="TreeGrafter"/>
</dbReference>
<keyword evidence="4 12" id="KW-0863">Zinc-finger</keyword>
<keyword evidence="11 12" id="KW-0539">Nucleus</keyword>
<dbReference type="InterPro" id="IPR035500">
    <property type="entry name" value="NHR-like_dom_sf"/>
</dbReference>
<keyword evidence="6 12" id="KW-0805">Transcription regulation</keyword>
<evidence type="ECO:0000256" key="10">
    <source>
        <dbReference type="ARBA" id="ARBA00023170"/>
    </source>
</evidence>
<dbReference type="Gene3D" id="3.30.50.10">
    <property type="entry name" value="Erythroid Transcription Factor GATA-1, subunit A"/>
    <property type="match status" value="1"/>
</dbReference>
<sequence length="476" mass="53003">MAVLSPPSPLGDSLLDSPLCGDLMGDLHDISGSVGDTSLGFDSPEYQSSGSGSDNSNTLDTLTPASSPSQGAGGEAPGPEDHIGPLNLECRVCSDKASGFHYGVHACEGCKGFFRRTIRLKLEYDRCEHSCKIQKKNRNKCQYCRFHKCLSVGMSHNAIRFGRMPQAEKLKLEAECKMVEKGEASLMLTDHRILVRQIHEAYMKNFNMNKAKARLILTGKTSKPQPFIIHDMETFQLAERTLAAHMVNGEHPEPDSSLQAGEMVPAVGHGELQQREAEARLFHCCQSTSVETVTELTEFAKAVPGFQSLDLNDQVTLLKYGVYEALFTLLASCMNKDGVLVARGRGFITREFLKSLRRPFSDMMEPKFQFATRFNSLELDDSDLALFVAAIICCGDRPGLVDVPLVEQLQETIIQVLQLHLLANHPGDNFLFPRLLQKLADLRELVTEHAQLVQEIKKMEDTSLHPLLQEIYRDMY</sequence>
<keyword evidence="3 12" id="KW-0479">Metal-binding</keyword>
<feature type="region of interest" description="Disordered" evidence="13">
    <location>
        <begin position="34"/>
        <end position="80"/>
    </location>
</feature>
<dbReference type="CDD" id="cd06965">
    <property type="entry name" value="NR_DBD_Ppar"/>
    <property type="match status" value="1"/>
</dbReference>
<dbReference type="Pfam" id="PF00105">
    <property type="entry name" value="zf-C4"/>
    <property type="match status" value="1"/>
</dbReference>
<dbReference type="PANTHER" id="PTHR24082:SF197">
    <property type="entry name" value="PEROXISOME PROLIFERATOR-ACTIVATED RECEPTOR ALPHA"/>
    <property type="match status" value="1"/>
</dbReference>
<dbReference type="Pfam" id="PF00104">
    <property type="entry name" value="Hormone_recep"/>
    <property type="match status" value="1"/>
</dbReference>
<dbReference type="GO" id="GO:0050728">
    <property type="term" value="P:negative regulation of inflammatory response"/>
    <property type="evidence" value="ECO:0007669"/>
    <property type="project" value="TreeGrafter"/>
</dbReference>
<protein>
    <submittedName>
        <fullName evidence="16">Uncharacterized protein</fullName>
    </submittedName>
</protein>
<accession>A0A3Q3VQE5</accession>
<dbReference type="GO" id="GO:0004879">
    <property type="term" value="F:nuclear receptor activity"/>
    <property type="evidence" value="ECO:0007669"/>
    <property type="project" value="InterPro"/>
</dbReference>
<dbReference type="STRING" id="94237.ENSMMOP00000003188"/>
<dbReference type="InterPro" id="IPR003074">
    <property type="entry name" value="1Cnucl_rcpt"/>
</dbReference>
<dbReference type="Gene3D" id="1.10.565.10">
    <property type="entry name" value="Retinoid X Receptor"/>
    <property type="match status" value="1"/>
</dbReference>
<dbReference type="GO" id="GO:0000978">
    <property type="term" value="F:RNA polymerase II cis-regulatory region sequence-specific DNA binding"/>
    <property type="evidence" value="ECO:0007669"/>
    <property type="project" value="TreeGrafter"/>
</dbReference>
<proteinExistence type="inferred from homology"/>
<dbReference type="InterPro" id="IPR013088">
    <property type="entry name" value="Znf_NHR/GATA"/>
</dbReference>
<evidence type="ECO:0000256" key="13">
    <source>
        <dbReference type="SAM" id="MobiDB-lite"/>
    </source>
</evidence>
<evidence type="ECO:0000313" key="16">
    <source>
        <dbReference type="Ensembl" id="ENSMMOP00000003188.1"/>
    </source>
</evidence>
<dbReference type="OMA" id="IHDMDTF"/>
<dbReference type="GO" id="GO:0008270">
    <property type="term" value="F:zinc ion binding"/>
    <property type="evidence" value="ECO:0007669"/>
    <property type="project" value="UniProtKB-KW"/>
</dbReference>
<dbReference type="PROSITE" id="PS51030">
    <property type="entry name" value="NUCLEAR_REC_DBD_2"/>
    <property type="match status" value="1"/>
</dbReference>
<dbReference type="InterPro" id="IPR001628">
    <property type="entry name" value="Znf_hrmn_rcpt"/>
</dbReference>
<evidence type="ECO:0000256" key="6">
    <source>
        <dbReference type="ARBA" id="ARBA00023015"/>
    </source>
</evidence>
<dbReference type="SUPFAM" id="SSF57716">
    <property type="entry name" value="Glucocorticoid receptor-like (DNA-binding domain)"/>
    <property type="match status" value="1"/>
</dbReference>
<dbReference type="InterPro" id="IPR001723">
    <property type="entry name" value="Nuclear_hrmn_rcpt"/>
</dbReference>
<evidence type="ECO:0000256" key="5">
    <source>
        <dbReference type="ARBA" id="ARBA00022833"/>
    </source>
</evidence>
<evidence type="ECO:0000256" key="2">
    <source>
        <dbReference type="ARBA" id="ARBA00008092"/>
    </source>
</evidence>
<dbReference type="CDD" id="cd06932">
    <property type="entry name" value="NR_LBD_PPAR"/>
    <property type="match status" value="1"/>
</dbReference>
<dbReference type="GO" id="GO:0005634">
    <property type="term" value="C:nucleus"/>
    <property type="evidence" value="ECO:0007669"/>
    <property type="project" value="UniProtKB-SubCell"/>
</dbReference>
<evidence type="ECO:0000256" key="11">
    <source>
        <dbReference type="ARBA" id="ARBA00023242"/>
    </source>
</evidence>
<comment type="subcellular location">
    <subcellularLocation>
        <location evidence="1 12">Nucleus</location>
    </subcellularLocation>
</comment>
<evidence type="ECO:0000259" key="15">
    <source>
        <dbReference type="PROSITE" id="PS51843"/>
    </source>
</evidence>
<keyword evidence="8" id="KW-0010">Activator</keyword>
<feature type="compositionally biased region" description="Polar residues" evidence="13">
    <location>
        <begin position="45"/>
        <end position="70"/>
    </location>
</feature>
<reference evidence="16" key="2">
    <citation type="submission" date="2025-09" db="UniProtKB">
        <authorList>
            <consortium name="Ensembl"/>
        </authorList>
    </citation>
    <scope>IDENTIFICATION</scope>
</reference>
<dbReference type="GO" id="GO:0006631">
    <property type="term" value="P:fatty acid metabolic process"/>
    <property type="evidence" value="ECO:0007669"/>
    <property type="project" value="TreeGrafter"/>
</dbReference>
<comment type="similarity">
    <text evidence="2">Belongs to the nuclear hormone receptor family. NR1 subfamily.</text>
</comment>